<protein>
    <submittedName>
        <fullName evidence="1">Uncharacterized protein</fullName>
    </submittedName>
</protein>
<evidence type="ECO:0000313" key="2">
    <source>
        <dbReference type="Proteomes" id="UP000837857"/>
    </source>
</evidence>
<reference evidence="1" key="1">
    <citation type="submission" date="2022-03" db="EMBL/GenBank/DDBJ databases">
        <authorList>
            <person name="Martin H S."/>
        </authorList>
    </citation>
    <scope>NUCLEOTIDE SEQUENCE</scope>
</reference>
<sequence>MTTLGNNCAYRKSEQSSEGVSLARVSLRAERCVRSVSGTAALERCGLASVVSGEPARAQTVHEHATHPPYSGLNRARTERAALSPLVL</sequence>
<evidence type="ECO:0000313" key="1">
    <source>
        <dbReference type="EMBL" id="CAH2056008.1"/>
    </source>
</evidence>
<proteinExistence type="predicted"/>
<name>A0ABN8IEL2_9NEOP</name>
<dbReference type="Proteomes" id="UP000837857">
    <property type="component" value="Chromosome 23"/>
</dbReference>
<gene>
    <name evidence="1" type="ORF">IPOD504_LOCUS9289</name>
</gene>
<feature type="non-terminal residue" evidence="1">
    <location>
        <position position="88"/>
    </location>
</feature>
<accession>A0ABN8IEL2</accession>
<organism evidence="1 2">
    <name type="scientific">Iphiclides podalirius</name>
    <name type="common">scarce swallowtail</name>
    <dbReference type="NCBI Taxonomy" id="110791"/>
    <lineage>
        <taxon>Eukaryota</taxon>
        <taxon>Metazoa</taxon>
        <taxon>Ecdysozoa</taxon>
        <taxon>Arthropoda</taxon>
        <taxon>Hexapoda</taxon>
        <taxon>Insecta</taxon>
        <taxon>Pterygota</taxon>
        <taxon>Neoptera</taxon>
        <taxon>Endopterygota</taxon>
        <taxon>Lepidoptera</taxon>
        <taxon>Glossata</taxon>
        <taxon>Ditrysia</taxon>
        <taxon>Papilionoidea</taxon>
        <taxon>Papilionidae</taxon>
        <taxon>Papilioninae</taxon>
        <taxon>Iphiclides</taxon>
    </lineage>
</organism>
<keyword evidence="2" id="KW-1185">Reference proteome</keyword>
<dbReference type="EMBL" id="OW152835">
    <property type="protein sequence ID" value="CAH2056008.1"/>
    <property type="molecule type" value="Genomic_DNA"/>
</dbReference>